<dbReference type="EMBL" id="SSTE01014401">
    <property type="protein sequence ID" value="KAA0045905.1"/>
    <property type="molecule type" value="Genomic_DNA"/>
</dbReference>
<dbReference type="EMBL" id="SSTD01009863">
    <property type="protein sequence ID" value="TYK13684.1"/>
    <property type="molecule type" value="Genomic_DNA"/>
</dbReference>
<evidence type="ECO:0000313" key="6">
    <source>
        <dbReference type="Proteomes" id="UP000321947"/>
    </source>
</evidence>
<keyword evidence="2" id="KW-0732">Signal</keyword>
<dbReference type="Proteomes" id="UP000321947">
    <property type="component" value="Unassembled WGS sequence"/>
</dbReference>
<dbReference type="Proteomes" id="UP000321393">
    <property type="component" value="Unassembled WGS sequence"/>
</dbReference>
<name>A0A5A7TWX6_CUCMM</name>
<dbReference type="PROSITE" id="PS51257">
    <property type="entry name" value="PROKAR_LIPOPROTEIN"/>
    <property type="match status" value="1"/>
</dbReference>
<proteinExistence type="predicted"/>
<reference evidence="5 6" key="1">
    <citation type="submission" date="2019-08" db="EMBL/GenBank/DDBJ databases">
        <title>Draft genome sequences of two oriental melons (Cucumis melo L. var makuwa).</title>
        <authorList>
            <person name="Kwon S.-Y."/>
        </authorList>
    </citation>
    <scope>NUCLEOTIDE SEQUENCE [LARGE SCALE GENOMIC DNA]</scope>
    <source>
        <strain evidence="6">cv. Chang Bougi</strain>
        <strain evidence="5">cv. SW 3</strain>
        <tissue evidence="3">Leaf</tissue>
    </source>
</reference>
<accession>A0A5A7TWX6</accession>
<feature type="region of interest" description="Disordered" evidence="1">
    <location>
        <begin position="62"/>
        <end position="90"/>
    </location>
</feature>
<dbReference type="AlphaFoldDB" id="A0A5A7TWX6"/>
<sequence length="90" mass="10103">MAMLPCKRILILFLLILILLSCFSNTAIAARSVGVAEMKNEISQREKVININDDVNKVHNNNDEEHYFSSTDDLGAMDYTPASKKPPIHN</sequence>
<comment type="caution">
    <text evidence="3">The sequence shown here is derived from an EMBL/GenBank/DDBJ whole genome shotgun (WGS) entry which is preliminary data.</text>
</comment>
<evidence type="ECO:0000256" key="1">
    <source>
        <dbReference type="SAM" id="MobiDB-lite"/>
    </source>
</evidence>
<evidence type="ECO:0000313" key="4">
    <source>
        <dbReference type="EMBL" id="TYK13684.1"/>
    </source>
</evidence>
<gene>
    <name evidence="4" type="ORF">E5676_scaffold299G002040</name>
    <name evidence="3" type="ORF">E6C27_scaffold243G004430</name>
</gene>
<feature type="signal peptide" evidence="2">
    <location>
        <begin position="1"/>
        <end position="29"/>
    </location>
</feature>
<evidence type="ECO:0000313" key="5">
    <source>
        <dbReference type="Proteomes" id="UP000321393"/>
    </source>
</evidence>
<evidence type="ECO:0000313" key="3">
    <source>
        <dbReference type="EMBL" id="KAA0045905.1"/>
    </source>
</evidence>
<organism evidence="3 5">
    <name type="scientific">Cucumis melo var. makuwa</name>
    <name type="common">Oriental melon</name>
    <dbReference type="NCBI Taxonomy" id="1194695"/>
    <lineage>
        <taxon>Eukaryota</taxon>
        <taxon>Viridiplantae</taxon>
        <taxon>Streptophyta</taxon>
        <taxon>Embryophyta</taxon>
        <taxon>Tracheophyta</taxon>
        <taxon>Spermatophyta</taxon>
        <taxon>Magnoliopsida</taxon>
        <taxon>eudicotyledons</taxon>
        <taxon>Gunneridae</taxon>
        <taxon>Pentapetalae</taxon>
        <taxon>rosids</taxon>
        <taxon>fabids</taxon>
        <taxon>Cucurbitales</taxon>
        <taxon>Cucurbitaceae</taxon>
        <taxon>Benincaseae</taxon>
        <taxon>Cucumis</taxon>
    </lineage>
</organism>
<feature type="chain" id="PRO_5042722114" evidence="2">
    <location>
        <begin position="30"/>
        <end position="90"/>
    </location>
</feature>
<protein>
    <submittedName>
        <fullName evidence="3">Root meristem growth factor 9-like protein</fullName>
    </submittedName>
</protein>
<dbReference type="InterPro" id="IPR049306">
    <property type="entry name" value="GLV1-2"/>
</dbReference>
<evidence type="ECO:0000256" key="2">
    <source>
        <dbReference type="SAM" id="SignalP"/>
    </source>
</evidence>
<dbReference type="Pfam" id="PF21529">
    <property type="entry name" value="GLV1-2"/>
    <property type="match status" value="1"/>
</dbReference>